<dbReference type="RefSeq" id="WP_251958428.1">
    <property type="nucleotide sequence ID" value="NZ_AP025732.1"/>
</dbReference>
<organism evidence="1 2">
    <name type="scientific">Nostoc cf. commune SO-36</name>
    <dbReference type="NCBI Taxonomy" id="449208"/>
    <lineage>
        <taxon>Bacteria</taxon>
        <taxon>Bacillati</taxon>
        <taxon>Cyanobacteriota</taxon>
        <taxon>Cyanophyceae</taxon>
        <taxon>Nostocales</taxon>
        <taxon>Nostocaceae</taxon>
        <taxon>Nostoc</taxon>
    </lineage>
</organism>
<sequence length="226" mass="25434">MFNDYTSENDLAKGKAEAAKLLAELKVKEAAIKAEEKRRMDALVKKQQSSLRVHEFNNNVIEQGIKKGLLNSSNYPKIYERTVKDFGEDKGRDLFVRTVAGLLTHEYTGVESSTFRIGNGGLTWRGQTYSSPQELYRGVLSLLHGEENNFDPMGGDHWFSEVLNGVLRGSDWYNGEIYDHAAFSRHVQDLVKLTELSKVNPLGEPDASELTPDDMFYINSVLGRAL</sequence>
<gene>
    <name evidence="1" type="ORF">ANSO36C_07250</name>
</gene>
<keyword evidence="2" id="KW-1185">Reference proteome</keyword>
<protein>
    <submittedName>
        <fullName evidence="1">Uncharacterized protein</fullName>
    </submittedName>
</protein>
<accession>A0ABM7YWA1</accession>
<evidence type="ECO:0000313" key="1">
    <source>
        <dbReference type="EMBL" id="BDI14923.1"/>
    </source>
</evidence>
<reference evidence="1" key="1">
    <citation type="submission" date="2022-04" db="EMBL/GenBank/DDBJ databases">
        <title>Complete genome sequence of a cyanobacterium, Nostoc sp. SO-36, isolated in Antarctica.</title>
        <authorList>
            <person name="Kanesaki Y."/>
            <person name="Effendi D."/>
            <person name="Sakamoto T."/>
            <person name="Ohtani S."/>
            <person name="Awai K."/>
        </authorList>
    </citation>
    <scope>NUCLEOTIDE SEQUENCE</scope>
    <source>
        <strain evidence="1">SO-36</strain>
    </source>
</reference>
<name>A0ABM7YWA1_NOSCO</name>
<dbReference type="EMBL" id="AP025732">
    <property type="protein sequence ID" value="BDI14923.1"/>
    <property type="molecule type" value="Genomic_DNA"/>
</dbReference>
<dbReference type="Proteomes" id="UP001055453">
    <property type="component" value="Chromosome"/>
</dbReference>
<proteinExistence type="predicted"/>
<evidence type="ECO:0000313" key="2">
    <source>
        <dbReference type="Proteomes" id="UP001055453"/>
    </source>
</evidence>